<organism evidence="1 2">
    <name type="scientific">Actinoallomurus vinaceus</name>
    <dbReference type="NCBI Taxonomy" id="1080074"/>
    <lineage>
        <taxon>Bacteria</taxon>
        <taxon>Bacillati</taxon>
        <taxon>Actinomycetota</taxon>
        <taxon>Actinomycetes</taxon>
        <taxon>Streptosporangiales</taxon>
        <taxon>Thermomonosporaceae</taxon>
        <taxon>Actinoallomurus</taxon>
    </lineage>
</organism>
<sequence length="105" mass="11388">MSRLNYGAGANVDNRVPGGDAYLEALAERLRSEGWHARVIPSAGEAGLVRVVNPSAPPLNDDITVGPDRAGLWWFRWSFGVRIAHVDNLDIATARIIRVLGCPGR</sequence>
<keyword evidence="2" id="KW-1185">Reference proteome</keyword>
<name>A0ABP8UND4_9ACTN</name>
<protein>
    <submittedName>
        <fullName evidence="1">Uncharacterized protein</fullName>
    </submittedName>
</protein>
<proteinExistence type="predicted"/>
<accession>A0ABP8UND4</accession>
<comment type="caution">
    <text evidence="1">The sequence shown here is derived from an EMBL/GenBank/DDBJ whole genome shotgun (WGS) entry which is preliminary data.</text>
</comment>
<dbReference type="Proteomes" id="UP001501442">
    <property type="component" value="Unassembled WGS sequence"/>
</dbReference>
<gene>
    <name evidence="1" type="ORF">GCM10023196_082220</name>
</gene>
<reference evidence="2" key="1">
    <citation type="journal article" date="2019" name="Int. J. Syst. Evol. Microbiol.">
        <title>The Global Catalogue of Microorganisms (GCM) 10K type strain sequencing project: providing services to taxonomists for standard genome sequencing and annotation.</title>
        <authorList>
            <consortium name="The Broad Institute Genomics Platform"/>
            <consortium name="The Broad Institute Genome Sequencing Center for Infectious Disease"/>
            <person name="Wu L."/>
            <person name="Ma J."/>
        </authorList>
    </citation>
    <scope>NUCLEOTIDE SEQUENCE [LARGE SCALE GENOMIC DNA]</scope>
    <source>
        <strain evidence="2">JCM 17939</strain>
    </source>
</reference>
<evidence type="ECO:0000313" key="2">
    <source>
        <dbReference type="Proteomes" id="UP001501442"/>
    </source>
</evidence>
<dbReference type="EMBL" id="BAABHK010000016">
    <property type="protein sequence ID" value="GAA4635701.1"/>
    <property type="molecule type" value="Genomic_DNA"/>
</dbReference>
<evidence type="ECO:0000313" key="1">
    <source>
        <dbReference type="EMBL" id="GAA4635701.1"/>
    </source>
</evidence>